<reference evidence="2 3" key="1">
    <citation type="submission" date="2021-03" db="EMBL/GenBank/DDBJ databases">
        <title>Enterococcal diversity collection.</title>
        <authorList>
            <person name="Gilmore M.S."/>
            <person name="Schwartzman J."/>
            <person name="Van Tyne D."/>
            <person name="Martin M."/>
            <person name="Earl A.M."/>
            <person name="Manson A.L."/>
            <person name="Straub T."/>
            <person name="Salamzade R."/>
            <person name="Saavedra J."/>
            <person name="Lebreton F."/>
            <person name="Prichula J."/>
            <person name="Schaufler K."/>
            <person name="Gaca A."/>
            <person name="Sgardioli B."/>
            <person name="Wagenaar J."/>
            <person name="Strong T."/>
        </authorList>
    </citation>
    <scope>NUCLEOTIDE SEQUENCE [LARGE SCALE GENOMIC DNA]</scope>
    <source>
        <strain evidence="2 3">DIV0080</strain>
    </source>
</reference>
<dbReference type="Proteomes" id="UP000664857">
    <property type="component" value="Unassembled WGS sequence"/>
</dbReference>
<dbReference type="RefSeq" id="WP_206965577.1">
    <property type="nucleotide sequence ID" value="NZ_JAFLVX010000015.1"/>
</dbReference>
<organism evidence="2 3">
    <name type="scientific">Candidatus Vagococcus giribetii</name>
    <dbReference type="NCBI Taxonomy" id="2230876"/>
    <lineage>
        <taxon>Bacteria</taxon>
        <taxon>Bacillati</taxon>
        <taxon>Bacillota</taxon>
        <taxon>Bacilli</taxon>
        <taxon>Lactobacillales</taxon>
        <taxon>Enterococcaceae</taxon>
        <taxon>Vagococcus</taxon>
    </lineage>
</organism>
<name>A0ABS3HRX4_9ENTE</name>
<proteinExistence type="predicted"/>
<protein>
    <submittedName>
        <fullName evidence="2">Type II secretion system protein</fullName>
    </submittedName>
</protein>
<evidence type="ECO:0000313" key="2">
    <source>
        <dbReference type="EMBL" id="MBO0476518.1"/>
    </source>
</evidence>
<dbReference type="InterPro" id="IPR016785">
    <property type="entry name" value="ComGD"/>
</dbReference>
<accession>A0ABS3HRX4</accession>
<dbReference type="NCBIfam" id="NF040982">
    <property type="entry name" value="ComGD"/>
    <property type="match status" value="1"/>
</dbReference>
<gene>
    <name evidence="2" type="ORF">DOK76_05515</name>
</gene>
<dbReference type="EMBL" id="JAFLVX010000015">
    <property type="protein sequence ID" value="MBO0476518.1"/>
    <property type="molecule type" value="Genomic_DNA"/>
</dbReference>
<sequence>MKRIGNEGFTLIESLLVLCCVSVFFMVPMILLKKWQEEMEIAMFFNQLERNIEKTQQSAIVEAANTSINQKDLENVLIFNYVHHGNMHQNRLEVNGPLNLRTSGSIDFLTTTGNIKEIKQIKIEDHLHKKVVRYQFQLGSGKVIRSEGKL</sequence>
<comment type="caution">
    <text evidence="2">The sequence shown here is derived from an EMBL/GenBank/DDBJ whole genome shotgun (WGS) entry which is preliminary data.</text>
</comment>
<keyword evidence="3" id="KW-1185">Reference proteome</keyword>
<keyword evidence="1" id="KW-1133">Transmembrane helix</keyword>
<dbReference type="PIRSF" id="PIRSF021292">
    <property type="entry name" value="Competence_ComGD"/>
    <property type="match status" value="1"/>
</dbReference>
<evidence type="ECO:0000313" key="3">
    <source>
        <dbReference type="Proteomes" id="UP000664857"/>
    </source>
</evidence>
<evidence type="ECO:0000256" key="1">
    <source>
        <dbReference type="SAM" id="Phobius"/>
    </source>
</evidence>
<keyword evidence="1" id="KW-0472">Membrane</keyword>
<feature type="transmembrane region" description="Helical" evidence="1">
    <location>
        <begin position="12"/>
        <end position="32"/>
    </location>
</feature>
<keyword evidence="1" id="KW-0812">Transmembrane</keyword>